<evidence type="ECO:0000256" key="5">
    <source>
        <dbReference type="ARBA" id="ARBA00017611"/>
    </source>
</evidence>
<evidence type="ECO:0000256" key="7">
    <source>
        <dbReference type="ARBA" id="ARBA00022729"/>
    </source>
</evidence>
<comment type="pathway">
    <text evidence="3 11">Protein modification; protein glycosylation.</text>
</comment>
<accession>A0ABN7A873</accession>
<dbReference type="PANTHER" id="PTHR21049:SF0">
    <property type="entry name" value="DOLICHYL-DIPHOSPHOOLIGOSACCHARIDE--PROTEIN GLYCOSYLTRANSFERASE SUBUNIT 1"/>
    <property type="match status" value="1"/>
</dbReference>
<evidence type="ECO:0000256" key="1">
    <source>
        <dbReference type="ARBA" id="ARBA00002791"/>
    </source>
</evidence>
<comment type="subcellular location">
    <subcellularLocation>
        <location evidence="2 11">Endoplasmic reticulum membrane</location>
        <topology evidence="2 11">Single-pass type I membrane protein</topology>
    </subcellularLocation>
</comment>
<keyword evidence="13" id="KW-1185">Reference proteome</keyword>
<feature type="chain" id="PRO_5045008786" description="Dolichyl-diphosphooligosaccharide--protein glycosyltransferase subunit 1" evidence="11">
    <location>
        <begin position="24"/>
        <end position="606"/>
    </location>
</feature>
<comment type="function">
    <text evidence="1 11">Subunit of the oligosaccharyl transferase (OST) complex that catalyzes the initial transfer of a defined glycan (Glc(3)Man(9)GlcNAc(2) in eukaryotes) from the lipid carrier dolichol-pyrophosphate to an asparagine residue within an Asn-X-Ser/Thr consensus motif in nascent polypeptide chains, the first step in protein N-glycosylation. N-glycosylation occurs cotranslationally and the complex associates with the Sec61 complex at the channel-forming translocon complex that mediates protein translocation across the endoplasmic reticulum (ER). All subunits are required for a maximal enzyme activity.</text>
</comment>
<proteinExistence type="inferred from homology"/>
<keyword evidence="8 11" id="KW-0256">Endoplasmic reticulum</keyword>
<evidence type="ECO:0000256" key="8">
    <source>
        <dbReference type="ARBA" id="ARBA00022824"/>
    </source>
</evidence>
<evidence type="ECO:0000256" key="10">
    <source>
        <dbReference type="ARBA" id="ARBA00023136"/>
    </source>
</evidence>
<keyword evidence="7 11" id="KW-0732">Signal</keyword>
<evidence type="ECO:0000256" key="11">
    <source>
        <dbReference type="RuleBase" id="RU361143"/>
    </source>
</evidence>
<organism evidence="12 13">
    <name type="scientific">Nesidiocoris tenuis</name>
    <dbReference type="NCBI Taxonomy" id="355587"/>
    <lineage>
        <taxon>Eukaryota</taxon>
        <taxon>Metazoa</taxon>
        <taxon>Ecdysozoa</taxon>
        <taxon>Arthropoda</taxon>
        <taxon>Hexapoda</taxon>
        <taxon>Insecta</taxon>
        <taxon>Pterygota</taxon>
        <taxon>Neoptera</taxon>
        <taxon>Paraneoptera</taxon>
        <taxon>Hemiptera</taxon>
        <taxon>Heteroptera</taxon>
        <taxon>Panheteroptera</taxon>
        <taxon>Cimicomorpha</taxon>
        <taxon>Miridae</taxon>
        <taxon>Dicyphina</taxon>
        <taxon>Nesidiocoris</taxon>
    </lineage>
</organism>
<comment type="similarity">
    <text evidence="4 11">Belongs to the OST1 family.</text>
</comment>
<keyword evidence="9 11" id="KW-1133">Transmembrane helix</keyword>
<evidence type="ECO:0000256" key="4">
    <source>
        <dbReference type="ARBA" id="ARBA00008905"/>
    </source>
</evidence>
<keyword evidence="6 11" id="KW-0812">Transmembrane</keyword>
<evidence type="ECO:0000313" key="12">
    <source>
        <dbReference type="EMBL" id="BES88483.1"/>
    </source>
</evidence>
<dbReference type="InterPro" id="IPR007676">
    <property type="entry name" value="Ribophorin_I"/>
</dbReference>
<evidence type="ECO:0000313" key="13">
    <source>
        <dbReference type="Proteomes" id="UP001307889"/>
    </source>
</evidence>
<gene>
    <name evidence="12" type="ORF">NTJ_01289</name>
</gene>
<feature type="signal peptide" evidence="11">
    <location>
        <begin position="1"/>
        <end position="23"/>
    </location>
</feature>
<dbReference type="EMBL" id="AP028909">
    <property type="protein sequence ID" value="BES88483.1"/>
    <property type="molecule type" value="Genomic_DNA"/>
</dbReference>
<evidence type="ECO:0000256" key="2">
    <source>
        <dbReference type="ARBA" id="ARBA00004115"/>
    </source>
</evidence>
<name>A0ABN7A873_9HEMI</name>
<reference evidence="12 13" key="1">
    <citation type="submission" date="2023-09" db="EMBL/GenBank/DDBJ databases">
        <title>Nesidiocoris tenuis whole genome shotgun sequence.</title>
        <authorList>
            <person name="Shibata T."/>
            <person name="Shimoda M."/>
            <person name="Kobayashi T."/>
            <person name="Uehara T."/>
        </authorList>
    </citation>
    <scope>NUCLEOTIDE SEQUENCE [LARGE SCALE GENOMIC DNA]</scope>
    <source>
        <strain evidence="12 13">Japan</strain>
    </source>
</reference>
<comment type="subunit">
    <text evidence="11">Component of the oligosaccharyltransferase (OST) complex.</text>
</comment>
<dbReference type="Proteomes" id="UP001307889">
    <property type="component" value="Chromosome 1"/>
</dbReference>
<evidence type="ECO:0000256" key="3">
    <source>
        <dbReference type="ARBA" id="ARBA00004922"/>
    </source>
</evidence>
<evidence type="ECO:0000256" key="6">
    <source>
        <dbReference type="ARBA" id="ARBA00022692"/>
    </source>
</evidence>
<keyword evidence="10 11" id="KW-0472">Membrane</keyword>
<dbReference type="PANTHER" id="PTHR21049">
    <property type="entry name" value="RIBOPHORIN I"/>
    <property type="match status" value="1"/>
</dbReference>
<dbReference type="Pfam" id="PF04597">
    <property type="entry name" value="Ribophorin_I"/>
    <property type="match status" value="1"/>
</dbReference>
<protein>
    <recommendedName>
        <fullName evidence="5 11">Dolichyl-diphosphooligosaccharide--protein glycosyltransferase subunit 1</fullName>
    </recommendedName>
</protein>
<sequence length="606" mass="68357">MGVKFDLIKLICAFICVLNSVFATNELIAKDLIVKNIDRSIDVSTQLVKVTCTIQIENTGKSPVSKFLFSIEPNLKQRLSYISAQSGDSSKSPLAVQKATVQSRPDDAFWKVDLREPLGSGSSATIEIDYVLTNALSPYPTHITQKEKQLVKFIGSYYAYLPYLCAKQTTTVSMGTKNVESYSKLNPVVKSDTSVVYGPYTKVAAFSVEPMTVHYENNNPFLKISRIERTIEVSHWGNIAIEETIDLEHTGAVLKGPFSRYDFQREMQSGLSSVKSFKTVLPASATDAYYRDEIGNISTSHMRIMADSVELDLRPRFPLFGGWKTHYVLGYNVPSYEYLFNSGDNYKLKIRVLDHIFDDMVVDELITKVILPEGAENINLVTPYSMTRHPDTRHSTYLDTKGRPVITVSKRNLVENHIQALELDYVYPRILMLQEPVLVALALYALFLLVIVYVRMDFSISKDEAGESRLRVSGILDKLLVLLDKRAILYMNFDEHFAKVKTSKDVNSFNAAAKTFNQEYKNITTSIADMISKLKPDSPEASERVAEIQKLDKVLKEIYNHKQALYVDKLLPGKISRSAFVDAETGLNKKKQDAVEKINAITRALH</sequence>
<feature type="transmembrane region" description="Helical" evidence="11">
    <location>
        <begin position="437"/>
        <end position="454"/>
    </location>
</feature>
<evidence type="ECO:0000256" key="9">
    <source>
        <dbReference type="ARBA" id="ARBA00022989"/>
    </source>
</evidence>